<dbReference type="GO" id="GO:0098505">
    <property type="term" value="F:G-rich strand telomeric DNA binding"/>
    <property type="evidence" value="ECO:0007669"/>
    <property type="project" value="TreeGrafter"/>
</dbReference>
<dbReference type="Pfam" id="PF02765">
    <property type="entry name" value="POT1"/>
    <property type="match status" value="1"/>
</dbReference>
<dbReference type="Pfam" id="PF21375">
    <property type="entry name" value="POT1_C_insert"/>
    <property type="match status" value="1"/>
</dbReference>
<dbReference type="InterPro" id="IPR012340">
    <property type="entry name" value="NA-bd_OB-fold"/>
</dbReference>
<feature type="domain" description="Telomeric single stranded DNA binding POT1/Cdc13" evidence="10">
    <location>
        <begin position="211"/>
        <end position="341"/>
    </location>
</feature>
<dbReference type="GO" id="GO:0000783">
    <property type="term" value="C:nuclear telomere cap complex"/>
    <property type="evidence" value="ECO:0007669"/>
    <property type="project" value="TreeGrafter"/>
</dbReference>
<evidence type="ECO:0000256" key="3">
    <source>
        <dbReference type="ARBA" id="ARBA00008442"/>
    </source>
</evidence>
<organism evidence="11 12">
    <name type="scientific">Anguilla anguilla</name>
    <name type="common">European freshwater eel</name>
    <name type="synonym">Muraena anguilla</name>
    <dbReference type="NCBI Taxonomy" id="7936"/>
    <lineage>
        <taxon>Eukaryota</taxon>
        <taxon>Metazoa</taxon>
        <taxon>Chordata</taxon>
        <taxon>Craniata</taxon>
        <taxon>Vertebrata</taxon>
        <taxon>Euteleostomi</taxon>
        <taxon>Actinopterygii</taxon>
        <taxon>Neopterygii</taxon>
        <taxon>Teleostei</taxon>
        <taxon>Anguilliformes</taxon>
        <taxon>Anguillidae</taxon>
        <taxon>Anguilla</taxon>
    </lineage>
</organism>
<dbReference type="InterPro" id="IPR048953">
    <property type="entry name" value="POT1_C_insert"/>
</dbReference>
<dbReference type="InterPro" id="IPR028389">
    <property type="entry name" value="POT1"/>
</dbReference>
<dbReference type="CDD" id="cd04497">
    <property type="entry name" value="hPOT1_OB1_like"/>
    <property type="match status" value="1"/>
</dbReference>
<dbReference type="PANTHER" id="PTHR14513:SF0">
    <property type="entry name" value="PROTECTION OF TELOMERES PROTEIN 1"/>
    <property type="match status" value="1"/>
</dbReference>
<sequence length="813" mass="88645">MAQLQEGSRISIPTGGAGTGTSSGASAHTRVSSSHLHRVHAPTAPRSPGSIMPICVVIDPGTPVPSHLQRVPIPHLILSSSGSDTFVKAKVVKKFPLVSTESDYILKTVIQEYEDQQSLPSGFTSINAILFGPLARDFSQTVAEGDLLVMTGFTVERSPTVKKDGLHPCNLQLADRDVHIYVYPASTLGPHPSAVSTPPPITEAAKPKYTYAALKDLKAGMVVNLYGVVTFFKQPFRTKGTDYCFTLKITDQSDAKLGCSIFCEKLEDLPQIYKIGDIIRLHRVKMQPFNGAVNAINTLGFSVLAFDGSVGSPVAPRTSSRSFHFGDEDRRTVERLRAWAAHRSALPPKSAAPLSSVRPKMFFDFTCQLLAKAQIDSCCTLLKVWDGTVCADPLLSVPVDPGALEGSLAVTRGRRNLVADVLVFDDHVEVARGLKPGSYLRIYNLHAVPQSAEMPPGDGVPPGARGGGASEEGGAGGAGAGAPLAFHLHCGTAYGRGIRVLPEDSPDLQDLKRRLESMENDVSDSSLIEWCTPPESLDAEPENCLTVRTCDHELECVTLACVKNSPPPRVFHVRARLQSYQPERLCQALKLHCPKCRALQDVPDEEAIASVFQEALSEAGGMERGPDRLVFVEGATFQEMCQMLEEQTSMVPVRSSDGRMTLLDLSAPFLFQGPKRNYGCRRCSQLKHVELNPQEKTDQIEGIAEVLGVQPLQYVFLLKLALEDDSGRLDALLWNGSVRTEESFFCVPASDAEASQELQDWIRKTLDKLCPPGGRLEEHPWLDLCLRSYTVEEDGHHTVCYQICDTVIKRADV</sequence>
<evidence type="ECO:0000256" key="2">
    <source>
        <dbReference type="ARBA" id="ARBA00004574"/>
    </source>
</evidence>
<evidence type="ECO:0000313" key="11">
    <source>
        <dbReference type="EMBL" id="KAG5845926.1"/>
    </source>
</evidence>
<protein>
    <recommendedName>
        <fullName evidence="4">Protection of telomeres protein 1</fullName>
    </recommendedName>
</protein>
<evidence type="ECO:0000256" key="7">
    <source>
        <dbReference type="ARBA" id="ARBA00023125"/>
    </source>
</evidence>
<dbReference type="InterPro" id="IPR011564">
    <property type="entry name" value="Telomer_end-bd_POT1/Cdc13"/>
</dbReference>
<evidence type="ECO:0000259" key="10">
    <source>
        <dbReference type="SMART" id="SM00976"/>
    </source>
</evidence>
<dbReference type="Gene3D" id="2.40.50.140">
    <property type="entry name" value="Nucleic acid-binding proteins"/>
    <property type="match status" value="2"/>
</dbReference>
<comment type="similarity">
    <text evidence="3">Belongs to the telombin family.</text>
</comment>
<evidence type="ECO:0000256" key="8">
    <source>
        <dbReference type="ARBA" id="ARBA00023242"/>
    </source>
</evidence>
<dbReference type="EMBL" id="JAFIRN010000007">
    <property type="protein sequence ID" value="KAG5845926.1"/>
    <property type="molecule type" value="Genomic_DNA"/>
</dbReference>
<dbReference type="GO" id="GO:0016233">
    <property type="term" value="P:telomere capping"/>
    <property type="evidence" value="ECO:0007669"/>
    <property type="project" value="TreeGrafter"/>
</dbReference>
<keyword evidence="7" id="KW-0238">DNA-binding</keyword>
<dbReference type="InterPro" id="IPR032042">
    <property type="entry name" value="POT1PC"/>
</dbReference>
<dbReference type="AlphaFoldDB" id="A0A9D3MBE7"/>
<evidence type="ECO:0000256" key="4">
    <source>
        <dbReference type="ARBA" id="ARBA00015253"/>
    </source>
</evidence>
<name>A0A9D3MBE7_ANGAN</name>
<feature type="region of interest" description="Disordered" evidence="9">
    <location>
        <begin position="451"/>
        <end position="476"/>
    </location>
</feature>
<keyword evidence="8" id="KW-0539">Nucleus</keyword>
<evidence type="ECO:0000313" key="12">
    <source>
        <dbReference type="Proteomes" id="UP001044222"/>
    </source>
</evidence>
<evidence type="ECO:0000256" key="5">
    <source>
        <dbReference type="ARBA" id="ARBA00022454"/>
    </source>
</evidence>
<dbReference type="GO" id="GO:0010521">
    <property type="term" value="F:telomerase inhibitor activity"/>
    <property type="evidence" value="ECO:0007669"/>
    <property type="project" value="TreeGrafter"/>
</dbReference>
<reference evidence="11" key="1">
    <citation type="submission" date="2021-01" db="EMBL/GenBank/DDBJ databases">
        <title>A chromosome-scale assembly of European eel, Anguilla anguilla.</title>
        <authorList>
            <person name="Henkel C."/>
            <person name="Jong-Raadsen S.A."/>
            <person name="Dufour S."/>
            <person name="Weltzien F.-A."/>
            <person name="Palstra A.P."/>
            <person name="Pelster B."/>
            <person name="Spaink H.P."/>
            <person name="Van Den Thillart G.E."/>
            <person name="Jansen H."/>
            <person name="Zahm M."/>
            <person name="Klopp C."/>
            <person name="Cedric C."/>
            <person name="Louis A."/>
            <person name="Berthelot C."/>
            <person name="Parey E."/>
            <person name="Roest Crollius H."/>
            <person name="Montfort J."/>
            <person name="Robinson-Rechavi M."/>
            <person name="Bucao C."/>
            <person name="Bouchez O."/>
            <person name="Gislard M."/>
            <person name="Lluch J."/>
            <person name="Milhes M."/>
            <person name="Lampietro C."/>
            <person name="Lopez Roques C."/>
            <person name="Donnadieu C."/>
            <person name="Braasch I."/>
            <person name="Desvignes T."/>
            <person name="Postlethwait J."/>
            <person name="Bobe J."/>
            <person name="Guiguen Y."/>
            <person name="Dirks R."/>
        </authorList>
    </citation>
    <scope>NUCLEOTIDE SEQUENCE</scope>
    <source>
        <strain evidence="11">Tag_6206</strain>
        <tissue evidence="11">Liver</tissue>
    </source>
</reference>
<dbReference type="PANTHER" id="PTHR14513">
    <property type="entry name" value="PROTECTION OF TELOMERES 1"/>
    <property type="match status" value="1"/>
</dbReference>
<feature type="compositionally biased region" description="Gly residues" evidence="9">
    <location>
        <begin position="464"/>
        <end position="476"/>
    </location>
</feature>
<dbReference type="FunFam" id="2.40.50.140:FF:000119">
    <property type="entry name" value="Protection of telomeres 1 homolog"/>
    <property type="match status" value="1"/>
</dbReference>
<dbReference type="GO" id="GO:0032210">
    <property type="term" value="P:regulation of telomere maintenance via telomerase"/>
    <property type="evidence" value="ECO:0007669"/>
    <property type="project" value="TreeGrafter"/>
</dbReference>
<accession>A0A9D3MBE7</accession>
<proteinExistence type="inferred from homology"/>
<dbReference type="SUPFAM" id="SSF50249">
    <property type="entry name" value="Nucleic acid-binding proteins"/>
    <property type="match status" value="2"/>
</dbReference>
<keyword evidence="6" id="KW-0779">Telomere</keyword>
<dbReference type="Proteomes" id="UP001044222">
    <property type="component" value="Chromosome 7"/>
</dbReference>
<dbReference type="Pfam" id="PF16686">
    <property type="entry name" value="POT1PC"/>
    <property type="match status" value="1"/>
</dbReference>
<keyword evidence="5" id="KW-0158">Chromosome</keyword>
<comment type="caution">
    <text evidence="11">The sequence shown here is derived from an EMBL/GenBank/DDBJ whole genome shotgun (WGS) entry which is preliminary data.</text>
</comment>
<keyword evidence="12" id="KW-1185">Reference proteome</keyword>
<feature type="region of interest" description="Disordered" evidence="9">
    <location>
        <begin position="1"/>
        <end position="45"/>
    </location>
</feature>
<evidence type="ECO:0000256" key="9">
    <source>
        <dbReference type="SAM" id="MobiDB-lite"/>
    </source>
</evidence>
<dbReference type="SMART" id="SM00976">
    <property type="entry name" value="Telo_bind"/>
    <property type="match status" value="1"/>
</dbReference>
<evidence type="ECO:0000256" key="1">
    <source>
        <dbReference type="ARBA" id="ARBA00004123"/>
    </source>
</evidence>
<comment type="subcellular location">
    <subcellularLocation>
        <location evidence="2">Chromosome</location>
        <location evidence="2">Telomere</location>
    </subcellularLocation>
    <subcellularLocation>
        <location evidence="1">Nucleus</location>
    </subcellularLocation>
</comment>
<evidence type="ECO:0000256" key="6">
    <source>
        <dbReference type="ARBA" id="ARBA00022895"/>
    </source>
</evidence>
<gene>
    <name evidence="11" type="ORF">ANANG_G00144360</name>
</gene>